<evidence type="ECO:0000259" key="1">
    <source>
        <dbReference type="Pfam" id="PF07143"/>
    </source>
</evidence>
<name>A0A917JVI6_9GAMM</name>
<comment type="caution">
    <text evidence="2">The sequence shown here is derived from an EMBL/GenBank/DDBJ whole genome shotgun (WGS) entry which is preliminary data.</text>
</comment>
<protein>
    <recommendedName>
        <fullName evidence="1">AttH domain-containing protein</fullName>
    </recommendedName>
</protein>
<sequence>MLKIKKLAQCILVFFIFFLYFTKPYALNHKTLEFPVDHGMHQEANVEKWNFFGHLEDSEEHTFGFSLTFFRLGLFAEPTPSPWATQAIYISHFTITSARNNMFFKANINNRTSFNYAGASHNHLFVWNRAWSAEMSSGTINLMAETKKAGLALHLMPIKPILLHGRDGLLPISSNGDNNAYYYSYPRLQGNGILVFEGKEYKIVNASATMDHEFQSVKHYHSSWDKFIIQLDNNEEIIIYIVAANQGNFVNPESFGVINRADGQRIKLKLADFQLTPVKSWQSSSSNMTYPVSWVLTIPQYNYRLSMHPSVENQEIISLISTYWQGEASVNGENNGVQLSGYAYFELSSQHVRSYILG</sequence>
<dbReference type="Pfam" id="PF17186">
    <property type="entry name" value="Lipocalin_9"/>
    <property type="match status" value="1"/>
</dbReference>
<feature type="domain" description="AttH" evidence="1">
    <location>
        <begin position="46"/>
        <end position="215"/>
    </location>
</feature>
<dbReference type="InterPro" id="IPR023374">
    <property type="entry name" value="AttH-like_dom_sf"/>
</dbReference>
<accession>A0A917JVI6</accession>
<proteinExistence type="predicted"/>
<dbReference type="Gene3D" id="2.40.370.10">
    <property type="entry name" value="AttH-like domain"/>
    <property type="match status" value="2"/>
</dbReference>
<evidence type="ECO:0000313" key="3">
    <source>
        <dbReference type="Proteomes" id="UP000630149"/>
    </source>
</evidence>
<dbReference type="OrthoDB" id="9770826at2"/>
<reference evidence="2" key="1">
    <citation type="journal article" date="2014" name="Int. J. Syst. Evol. Microbiol.">
        <title>Complete genome sequence of Corynebacterium casei LMG S-19264T (=DSM 44701T), isolated from a smear-ripened cheese.</title>
        <authorList>
            <consortium name="US DOE Joint Genome Institute (JGI-PGF)"/>
            <person name="Walter F."/>
            <person name="Albersmeier A."/>
            <person name="Kalinowski J."/>
            <person name="Ruckert C."/>
        </authorList>
    </citation>
    <scope>NUCLEOTIDE SEQUENCE</scope>
    <source>
        <strain evidence="2">JCM 13919</strain>
    </source>
</reference>
<organism evidence="2 3">
    <name type="scientific">Legionella impletisoli</name>
    <dbReference type="NCBI Taxonomy" id="343510"/>
    <lineage>
        <taxon>Bacteria</taxon>
        <taxon>Pseudomonadati</taxon>
        <taxon>Pseudomonadota</taxon>
        <taxon>Gammaproteobacteria</taxon>
        <taxon>Legionellales</taxon>
        <taxon>Legionellaceae</taxon>
        <taxon>Legionella</taxon>
    </lineage>
</organism>
<dbReference type="PANTHER" id="PTHR38591">
    <property type="entry name" value="HYDROLASE"/>
    <property type="match status" value="1"/>
</dbReference>
<dbReference type="EMBL" id="BMOB01000006">
    <property type="protein sequence ID" value="GGI88030.1"/>
    <property type="molecule type" value="Genomic_DNA"/>
</dbReference>
<reference evidence="2" key="2">
    <citation type="submission" date="2020-09" db="EMBL/GenBank/DDBJ databases">
        <authorList>
            <person name="Sun Q."/>
            <person name="Ohkuma M."/>
        </authorList>
    </citation>
    <scope>NUCLEOTIDE SEQUENCE</scope>
    <source>
        <strain evidence="2">JCM 13919</strain>
    </source>
</reference>
<evidence type="ECO:0000313" key="2">
    <source>
        <dbReference type="EMBL" id="GGI88030.1"/>
    </source>
</evidence>
<dbReference type="Proteomes" id="UP000630149">
    <property type="component" value="Unassembled WGS sequence"/>
</dbReference>
<dbReference type="PANTHER" id="PTHR38591:SF1">
    <property type="entry name" value="BLL1000 PROTEIN"/>
    <property type="match status" value="1"/>
</dbReference>
<gene>
    <name evidence="2" type="ORF">GCM10007966_15980</name>
</gene>
<dbReference type="SUPFAM" id="SSF159245">
    <property type="entry name" value="AttH-like"/>
    <property type="match status" value="1"/>
</dbReference>
<dbReference type="RefSeq" id="WP_131776835.1">
    <property type="nucleotide sequence ID" value="NZ_BMOB01000006.1"/>
</dbReference>
<dbReference type="InterPro" id="IPR010791">
    <property type="entry name" value="AttH_dom"/>
</dbReference>
<keyword evidence="3" id="KW-1185">Reference proteome</keyword>
<dbReference type="Pfam" id="PF07143">
    <property type="entry name" value="CrtC"/>
    <property type="match status" value="1"/>
</dbReference>
<dbReference type="AlphaFoldDB" id="A0A917JVI6"/>